<dbReference type="FunFam" id="3.30.390.30:FF:000001">
    <property type="entry name" value="Dihydrolipoyl dehydrogenase"/>
    <property type="match status" value="1"/>
</dbReference>
<sequence length="463" mass="50792">MMETNKYDVVVIGFGKAGKTLANDLAKAGKKVAVIEKSNQMYGGTCINVGCLPTKSLVHSAKIASHILETESEQPYEKRNALFKKAMANKEKLTAMLREKNYVKLANFETVTIFDGLASFVDGNTVKITSLNEEIFIAGDRFIINTGAKAFIPDIPGVHESKHVHISDGILELENLPKRLAIIGAGYIGLEFAGYFTQFGTQVTIYQNDDSFLPREDAEDAEAIRLVLEKAGVVFAFEANAKKIADTADGVALTIEQKGELRTETFDEILIATGRVPNTDNLDAEKANVTLGARGEVAVDEKLRTSAPNIWAVGDVKGGPQFTYISLDDYRIVLPQLLEEPSSYTMASRRTVPNSVFIDPPFSRTGMNEKEATASGIPYRVVKMPAAAVPKAQVLRETEGFLKVLINTEDQTIVGATLFCYESHEMINLLTLAINAKIPYTELRDQIYTHPIMSEALNDLLSL</sequence>
<dbReference type="Gene3D" id="3.50.50.60">
    <property type="entry name" value="FAD/NAD(P)-binding domain"/>
    <property type="match status" value="2"/>
</dbReference>
<protein>
    <submittedName>
        <fullName evidence="14">Pyridine nucleotide disulphide reductase class-i signature</fullName>
    </submittedName>
</protein>
<evidence type="ECO:0000313" key="14">
    <source>
        <dbReference type="EMBL" id="CZQ90278.1"/>
    </source>
</evidence>
<dbReference type="InterPro" id="IPR001100">
    <property type="entry name" value="Pyr_nuc-diS_OxRdtase"/>
</dbReference>
<organism evidence="14 15">
    <name type="scientific">Trichococcus palustris</name>
    <dbReference type="NCBI Taxonomy" id="140314"/>
    <lineage>
        <taxon>Bacteria</taxon>
        <taxon>Bacillati</taxon>
        <taxon>Bacillota</taxon>
        <taxon>Bacilli</taxon>
        <taxon>Lactobacillales</taxon>
        <taxon>Carnobacteriaceae</taxon>
        <taxon>Trichococcus</taxon>
    </lineage>
</organism>
<dbReference type="InterPro" id="IPR016156">
    <property type="entry name" value="FAD/NAD-linked_Rdtase_dimer_sf"/>
</dbReference>
<evidence type="ECO:0000259" key="12">
    <source>
        <dbReference type="Pfam" id="PF02852"/>
    </source>
</evidence>
<dbReference type="InterPro" id="IPR012999">
    <property type="entry name" value="Pyr_OxRdtase_I_AS"/>
</dbReference>
<dbReference type="SUPFAM" id="SSF51905">
    <property type="entry name" value="FAD/NAD(P)-binding domain"/>
    <property type="match status" value="1"/>
</dbReference>
<dbReference type="InterPro" id="IPR036188">
    <property type="entry name" value="FAD/NAD-bd_sf"/>
</dbReference>
<evidence type="ECO:0000256" key="3">
    <source>
        <dbReference type="ARBA" id="ARBA00022827"/>
    </source>
</evidence>
<dbReference type="Pfam" id="PF07992">
    <property type="entry name" value="Pyr_redox_2"/>
    <property type="match status" value="1"/>
</dbReference>
<evidence type="ECO:0000256" key="7">
    <source>
        <dbReference type="ARBA" id="ARBA00023284"/>
    </source>
</evidence>
<evidence type="ECO:0000259" key="13">
    <source>
        <dbReference type="Pfam" id="PF07992"/>
    </source>
</evidence>
<feature type="binding site" evidence="9">
    <location>
        <position position="274"/>
    </location>
    <ligand>
        <name>NAD(+)</name>
        <dbReference type="ChEBI" id="CHEBI:57540"/>
    </ligand>
</feature>
<dbReference type="PRINTS" id="PR00411">
    <property type="entry name" value="PNDRDTASEI"/>
</dbReference>
<evidence type="ECO:0000256" key="6">
    <source>
        <dbReference type="ARBA" id="ARBA00023157"/>
    </source>
</evidence>
<keyword evidence="7 11" id="KW-0676">Redox-active center</keyword>
<dbReference type="AlphaFoldDB" id="A0A143YGP2"/>
<dbReference type="Proteomes" id="UP000242754">
    <property type="component" value="Unassembled WGS sequence"/>
</dbReference>
<keyword evidence="15" id="KW-1185">Reference proteome</keyword>
<keyword evidence="2 11" id="KW-0285">Flavoprotein</keyword>
<evidence type="ECO:0000256" key="2">
    <source>
        <dbReference type="ARBA" id="ARBA00022630"/>
    </source>
</evidence>
<comment type="similarity">
    <text evidence="1 11">Belongs to the class-I pyridine nucleotide-disulfide oxidoreductase family.</text>
</comment>
<feature type="active site" description="Proton acceptor" evidence="8">
    <location>
        <position position="450"/>
    </location>
</feature>
<keyword evidence="5 11" id="KW-0560">Oxidoreductase</keyword>
<dbReference type="PANTHER" id="PTHR43014">
    <property type="entry name" value="MERCURIC REDUCTASE"/>
    <property type="match status" value="1"/>
</dbReference>
<accession>A0A143YGP2</accession>
<keyword evidence="6" id="KW-1015">Disulfide bond</keyword>
<dbReference type="InterPro" id="IPR004099">
    <property type="entry name" value="Pyr_nucl-diS_OxRdtase_dimer"/>
</dbReference>
<feature type="domain" description="FAD/NAD(P)-binding" evidence="13">
    <location>
        <begin position="7"/>
        <end position="324"/>
    </location>
</feature>
<feature type="disulfide bond" description="Redox-active" evidence="10">
    <location>
        <begin position="46"/>
        <end position="51"/>
    </location>
</feature>
<dbReference type="Pfam" id="PF02852">
    <property type="entry name" value="Pyr_redox_dim"/>
    <property type="match status" value="1"/>
</dbReference>
<evidence type="ECO:0000256" key="5">
    <source>
        <dbReference type="ARBA" id="ARBA00023002"/>
    </source>
</evidence>
<dbReference type="GO" id="GO:0050660">
    <property type="term" value="F:flavin adenine dinucleotide binding"/>
    <property type="evidence" value="ECO:0007669"/>
    <property type="project" value="TreeGrafter"/>
</dbReference>
<dbReference type="PIRSF" id="PIRSF000350">
    <property type="entry name" value="Mercury_reductase_MerA"/>
    <property type="match status" value="1"/>
</dbReference>
<dbReference type="RefSeq" id="WP_256212211.1">
    <property type="nucleotide sequence ID" value="NZ_FOTD01000012.1"/>
</dbReference>
<keyword evidence="9" id="KW-0547">Nucleotide-binding</keyword>
<proteinExistence type="inferred from homology"/>
<evidence type="ECO:0000256" key="8">
    <source>
        <dbReference type="PIRSR" id="PIRSR000350-2"/>
    </source>
</evidence>
<dbReference type="EMBL" id="FJNE01000003">
    <property type="protein sequence ID" value="CZQ90278.1"/>
    <property type="molecule type" value="Genomic_DNA"/>
</dbReference>
<keyword evidence="4" id="KW-0521">NADP</keyword>
<dbReference type="InterPro" id="IPR023753">
    <property type="entry name" value="FAD/NAD-binding_dom"/>
</dbReference>
<dbReference type="GO" id="GO:0016668">
    <property type="term" value="F:oxidoreductase activity, acting on a sulfur group of donors, NAD(P) as acceptor"/>
    <property type="evidence" value="ECO:0007669"/>
    <property type="project" value="InterPro"/>
</dbReference>
<gene>
    <name evidence="14" type="ORF">Tpal_1239</name>
</gene>
<feature type="domain" description="Pyridine nucleotide-disulphide oxidoreductase dimerisation" evidence="12">
    <location>
        <begin position="352"/>
        <end position="459"/>
    </location>
</feature>
<evidence type="ECO:0000256" key="10">
    <source>
        <dbReference type="PIRSR" id="PIRSR000350-4"/>
    </source>
</evidence>
<dbReference type="Gene3D" id="3.30.390.30">
    <property type="match status" value="1"/>
</dbReference>
<dbReference type="SUPFAM" id="SSF55424">
    <property type="entry name" value="FAD/NAD-linked reductases, dimerisation (C-terminal) domain"/>
    <property type="match status" value="1"/>
</dbReference>
<evidence type="ECO:0000313" key="15">
    <source>
        <dbReference type="Proteomes" id="UP000242754"/>
    </source>
</evidence>
<dbReference type="STRING" id="140314.SAMN04488076_11282"/>
<evidence type="ECO:0000256" key="11">
    <source>
        <dbReference type="RuleBase" id="RU003691"/>
    </source>
</evidence>
<evidence type="ECO:0000256" key="1">
    <source>
        <dbReference type="ARBA" id="ARBA00007532"/>
    </source>
</evidence>
<feature type="binding site" evidence="9">
    <location>
        <position position="55"/>
    </location>
    <ligand>
        <name>FAD</name>
        <dbReference type="ChEBI" id="CHEBI:57692"/>
    </ligand>
</feature>
<dbReference type="PRINTS" id="PR00368">
    <property type="entry name" value="FADPNR"/>
</dbReference>
<evidence type="ECO:0000256" key="4">
    <source>
        <dbReference type="ARBA" id="ARBA00022857"/>
    </source>
</evidence>
<keyword evidence="3 9" id="KW-0274">FAD</keyword>
<name>A0A143YGP2_9LACT</name>
<dbReference type="PANTHER" id="PTHR43014:SF4">
    <property type="entry name" value="PYRIDINE NUCLEOTIDE-DISULFIDE OXIDOREDUCTASE RCLA-RELATED"/>
    <property type="match status" value="1"/>
</dbReference>
<feature type="binding site" evidence="9">
    <location>
        <position position="315"/>
    </location>
    <ligand>
        <name>FAD</name>
        <dbReference type="ChEBI" id="CHEBI:57692"/>
    </ligand>
</feature>
<keyword evidence="9" id="KW-0520">NAD</keyword>
<feature type="binding site" evidence="9">
    <location>
        <begin position="184"/>
        <end position="191"/>
    </location>
    <ligand>
        <name>NAD(+)</name>
        <dbReference type="ChEBI" id="CHEBI:57540"/>
    </ligand>
</feature>
<dbReference type="PROSITE" id="PS00076">
    <property type="entry name" value="PYRIDINE_REDOX_1"/>
    <property type="match status" value="1"/>
</dbReference>
<dbReference type="GO" id="GO:0003955">
    <property type="term" value="F:NAD(P)H dehydrogenase (quinone) activity"/>
    <property type="evidence" value="ECO:0007669"/>
    <property type="project" value="TreeGrafter"/>
</dbReference>
<evidence type="ECO:0000256" key="9">
    <source>
        <dbReference type="PIRSR" id="PIRSR000350-3"/>
    </source>
</evidence>
<comment type="cofactor">
    <cofactor evidence="9">
        <name>FAD</name>
        <dbReference type="ChEBI" id="CHEBI:57692"/>
    </cofactor>
    <text evidence="9">Binds 1 FAD per subunit.</text>
</comment>
<reference evidence="14 15" key="1">
    <citation type="submission" date="2016-02" db="EMBL/GenBank/DDBJ databases">
        <authorList>
            <person name="Wen L."/>
            <person name="He K."/>
            <person name="Yang H."/>
        </authorList>
    </citation>
    <scope>NUCLEOTIDE SEQUENCE [LARGE SCALE GENOMIC DNA]</scope>
    <source>
        <strain evidence="14">Trichococcus palustris</strain>
    </source>
</reference>